<feature type="compositionally biased region" description="Polar residues" evidence="1">
    <location>
        <begin position="32"/>
        <end position="46"/>
    </location>
</feature>
<gene>
    <name evidence="2" type="ORF">pdam_00025854</name>
</gene>
<dbReference type="Proteomes" id="UP000275408">
    <property type="component" value="Unassembled WGS sequence"/>
</dbReference>
<keyword evidence="3" id="KW-1185">Reference proteome</keyword>
<feature type="non-terminal residue" evidence="2">
    <location>
        <position position="60"/>
    </location>
</feature>
<evidence type="ECO:0000256" key="1">
    <source>
        <dbReference type="SAM" id="MobiDB-lite"/>
    </source>
</evidence>
<name>A0A3M6TF10_POCDA</name>
<sequence length="60" mass="6750">MRLRRFYGEKPIYLTQNLNQICFKRLLKGNLSTASSGVSTPGTPSLTRYRFNDPGTPTGK</sequence>
<feature type="region of interest" description="Disordered" evidence="1">
    <location>
        <begin position="32"/>
        <end position="60"/>
    </location>
</feature>
<evidence type="ECO:0000313" key="2">
    <source>
        <dbReference type="EMBL" id="RMX39972.1"/>
    </source>
</evidence>
<dbReference type="EMBL" id="RCHS01003705">
    <property type="protein sequence ID" value="RMX39972.1"/>
    <property type="molecule type" value="Genomic_DNA"/>
</dbReference>
<comment type="caution">
    <text evidence="2">The sequence shown here is derived from an EMBL/GenBank/DDBJ whole genome shotgun (WGS) entry which is preliminary data.</text>
</comment>
<evidence type="ECO:0000313" key="3">
    <source>
        <dbReference type="Proteomes" id="UP000275408"/>
    </source>
</evidence>
<protein>
    <submittedName>
        <fullName evidence="2">Uncharacterized protein</fullName>
    </submittedName>
</protein>
<reference evidence="2 3" key="1">
    <citation type="journal article" date="2018" name="Sci. Rep.">
        <title>Comparative analysis of the Pocillopora damicornis genome highlights role of immune system in coral evolution.</title>
        <authorList>
            <person name="Cunning R."/>
            <person name="Bay R.A."/>
            <person name="Gillette P."/>
            <person name="Baker A.C."/>
            <person name="Traylor-Knowles N."/>
        </authorList>
    </citation>
    <scope>NUCLEOTIDE SEQUENCE [LARGE SCALE GENOMIC DNA]</scope>
    <source>
        <strain evidence="2">RSMAS</strain>
        <tissue evidence="2">Whole animal</tissue>
    </source>
</reference>
<organism evidence="2 3">
    <name type="scientific">Pocillopora damicornis</name>
    <name type="common">Cauliflower coral</name>
    <name type="synonym">Millepora damicornis</name>
    <dbReference type="NCBI Taxonomy" id="46731"/>
    <lineage>
        <taxon>Eukaryota</taxon>
        <taxon>Metazoa</taxon>
        <taxon>Cnidaria</taxon>
        <taxon>Anthozoa</taxon>
        <taxon>Hexacorallia</taxon>
        <taxon>Scleractinia</taxon>
        <taxon>Astrocoeniina</taxon>
        <taxon>Pocilloporidae</taxon>
        <taxon>Pocillopora</taxon>
    </lineage>
</organism>
<dbReference type="AlphaFoldDB" id="A0A3M6TF10"/>
<accession>A0A3M6TF10</accession>
<proteinExistence type="predicted"/>